<feature type="binding site" evidence="2">
    <location>
        <begin position="210"/>
        <end position="217"/>
    </location>
    <ligand>
        <name>ATP</name>
        <dbReference type="ChEBI" id="CHEBI:30616"/>
    </ligand>
</feature>
<dbReference type="InterPro" id="IPR036388">
    <property type="entry name" value="WH-like_DNA-bd_sf"/>
</dbReference>
<keyword evidence="2" id="KW-0067">ATP-binding</keyword>
<dbReference type="SUPFAM" id="SSF140931">
    <property type="entry name" value="Fic-like"/>
    <property type="match status" value="1"/>
</dbReference>
<keyword evidence="6" id="KW-1185">Reference proteome</keyword>
<dbReference type="InterPro" id="IPR003812">
    <property type="entry name" value="Fido"/>
</dbReference>
<dbReference type="Gene3D" id="1.10.10.10">
    <property type="entry name" value="Winged helix-like DNA-binding domain superfamily/Winged helix DNA-binding domain"/>
    <property type="match status" value="1"/>
</dbReference>
<comment type="caution">
    <text evidence="5">The sequence shown here is derived from an EMBL/GenBank/DDBJ whole genome shotgun (WGS) entry which is preliminary data.</text>
</comment>
<organism evidence="5 7">
    <name type="scientific">Salegentibacter salarius</name>
    <dbReference type="NCBI Taxonomy" id="435906"/>
    <lineage>
        <taxon>Bacteria</taxon>
        <taxon>Pseudomonadati</taxon>
        <taxon>Bacteroidota</taxon>
        <taxon>Flavobacteriia</taxon>
        <taxon>Flavobacteriales</taxon>
        <taxon>Flavobacteriaceae</taxon>
        <taxon>Salegentibacter</taxon>
    </lineage>
</organism>
<dbReference type="Proteomes" id="UP000232533">
    <property type="component" value="Unassembled WGS sequence"/>
</dbReference>
<dbReference type="RefSeq" id="WP_070053439.1">
    <property type="nucleotide sequence ID" value="NZ_FVZF01000015.1"/>
</dbReference>
<dbReference type="InterPro" id="IPR036597">
    <property type="entry name" value="Fido-like_dom_sf"/>
</dbReference>
<reference evidence="4 6" key="2">
    <citation type="submission" date="2016-09" db="EMBL/GenBank/DDBJ databases">
        <title>Genome Sequence of Salegentibacter salarius,Isolated from a Marine Solar Saltern of the Yellow Sea in South Korea.</title>
        <authorList>
            <person name="Zheng Q."/>
            <person name="Liu Y."/>
        </authorList>
    </citation>
    <scope>NUCLEOTIDE SEQUENCE [LARGE SCALE GENOMIC DNA]</scope>
    <source>
        <strain evidence="4 6">KCTC 12974</strain>
    </source>
</reference>
<evidence type="ECO:0000259" key="3">
    <source>
        <dbReference type="PROSITE" id="PS51459"/>
    </source>
</evidence>
<accession>A0A2N0U004</accession>
<dbReference type="InterPro" id="IPR025230">
    <property type="entry name" value="DUF4172"/>
</dbReference>
<evidence type="ECO:0000313" key="5">
    <source>
        <dbReference type="EMBL" id="PKD20343.1"/>
    </source>
</evidence>
<feature type="active site" evidence="1">
    <location>
        <position position="206"/>
    </location>
</feature>
<dbReference type="PANTHER" id="PTHR13504">
    <property type="entry name" value="FIDO DOMAIN-CONTAINING PROTEIN DDB_G0283145"/>
    <property type="match status" value="1"/>
</dbReference>
<dbReference type="Proteomes" id="UP000176009">
    <property type="component" value="Unassembled WGS sequence"/>
</dbReference>
<gene>
    <name evidence="5" type="ORF">APR40_09670</name>
    <name evidence="4" type="ORF">BHS39_09690</name>
</gene>
<evidence type="ECO:0000313" key="4">
    <source>
        <dbReference type="EMBL" id="OEY73423.1"/>
    </source>
</evidence>
<dbReference type="InterPro" id="IPR040198">
    <property type="entry name" value="Fido_containing"/>
</dbReference>
<dbReference type="OrthoDB" id="9814400at2"/>
<dbReference type="EMBL" id="LKTR01000009">
    <property type="protein sequence ID" value="PKD20343.1"/>
    <property type="molecule type" value="Genomic_DNA"/>
</dbReference>
<protein>
    <submittedName>
        <fullName evidence="5">Cell filamentation protein Fic</fullName>
    </submittedName>
</protein>
<proteinExistence type="predicted"/>
<dbReference type="EMBL" id="MJBR01000007">
    <property type="protein sequence ID" value="OEY73423.1"/>
    <property type="molecule type" value="Genomic_DNA"/>
</dbReference>
<name>A0A2N0U004_9FLAO</name>
<dbReference type="PROSITE" id="PS51459">
    <property type="entry name" value="FIDO"/>
    <property type="match status" value="1"/>
</dbReference>
<dbReference type="Pfam" id="PF02661">
    <property type="entry name" value="Fic"/>
    <property type="match status" value="1"/>
</dbReference>
<feature type="domain" description="Fido" evidence="3">
    <location>
        <begin position="113"/>
        <end position="269"/>
    </location>
</feature>
<dbReference type="AlphaFoldDB" id="A0A2N0U004"/>
<dbReference type="Pfam" id="PF13776">
    <property type="entry name" value="DUF4172"/>
    <property type="match status" value="1"/>
</dbReference>
<dbReference type="GO" id="GO:0005524">
    <property type="term" value="F:ATP binding"/>
    <property type="evidence" value="ECO:0007669"/>
    <property type="project" value="UniProtKB-KW"/>
</dbReference>
<evidence type="ECO:0000313" key="6">
    <source>
        <dbReference type="Proteomes" id="UP000176009"/>
    </source>
</evidence>
<evidence type="ECO:0000313" key="7">
    <source>
        <dbReference type="Proteomes" id="UP000232533"/>
    </source>
</evidence>
<dbReference type="PANTHER" id="PTHR13504:SF33">
    <property type="entry name" value="FIC FAMILY PROTEIN"/>
    <property type="match status" value="1"/>
</dbReference>
<evidence type="ECO:0000256" key="2">
    <source>
        <dbReference type="PIRSR" id="PIRSR640198-2"/>
    </source>
</evidence>
<keyword evidence="2" id="KW-0547">Nucleotide-binding</keyword>
<dbReference type="Gene3D" id="1.10.3290.10">
    <property type="entry name" value="Fido-like domain"/>
    <property type="match status" value="1"/>
</dbReference>
<sequence length="367" mass="42300">MKYNWQQPDWPKFQYSTQHVEDLLFHFSERSGRINGILEGLPQDIKMESIIEVLVSEAIKTSEIEGEYLDRKDVMSSIKNNLGLYTKHTTKDLRAQGISELMVDAQQNYQQALTKNSLLTWHKMLMKGNSRIEAGKWRSHKEPMQIVSGALGREIIHYEAPPSNVVPSEMKGFIQWFNDTAQGGKTEIRKPIIRAAVAHLYFESIHPFEDGNGRIGRAISEKALSQFMRRPVLLSLSKTIENNKKDYYDELQRAQRKNEITPWITYFINTTITAQKDAESLVAFTLKKTKFFDRFKNKLNERQLKALKRMFEAGPEGFEGGMNARKYVSLNRTSKATATRDLQDLYEKGILVKEGGGRSTSYYLKLE</sequence>
<feature type="binding site" evidence="2">
    <location>
        <begin position="247"/>
        <end position="248"/>
    </location>
    <ligand>
        <name>ATP</name>
        <dbReference type="ChEBI" id="CHEBI:30616"/>
    </ligand>
</feature>
<reference evidence="5 7" key="1">
    <citation type="submission" date="2015-10" db="EMBL/GenBank/DDBJ databases">
        <title>Draft genome sequence of Salegentibacter salinarum KCTC 12975.</title>
        <authorList>
            <person name="Lin W."/>
            <person name="Zheng Q."/>
        </authorList>
    </citation>
    <scope>NUCLEOTIDE SEQUENCE [LARGE SCALE GENOMIC DNA]</scope>
    <source>
        <strain evidence="5 7">KCTC 12974</strain>
    </source>
</reference>
<evidence type="ECO:0000256" key="1">
    <source>
        <dbReference type="PIRSR" id="PIRSR640198-1"/>
    </source>
</evidence>